<evidence type="ECO:0000259" key="2">
    <source>
        <dbReference type="Pfam" id="PF13538"/>
    </source>
</evidence>
<gene>
    <name evidence="3" type="ORF">DWZ78_14290</name>
</gene>
<dbReference type="Pfam" id="PF13538">
    <property type="entry name" value="UvrD_C_2"/>
    <property type="match status" value="1"/>
</dbReference>
<dbReference type="AlphaFoldDB" id="A0A415PT08"/>
<feature type="domain" description="UvrD-like helicase C-terminal" evidence="2">
    <location>
        <begin position="513"/>
        <end position="559"/>
    </location>
</feature>
<dbReference type="EMBL" id="QRPN01000019">
    <property type="protein sequence ID" value="RHM16187.1"/>
    <property type="molecule type" value="Genomic_DNA"/>
</dbReference>
<comment type="caution">
    <text evidence="3">The sequence shown here is derived from an EMBL/GenBank/DDBJ whole genome shotgun (WGS) entry which is preliminary data.</text>
</comment>
<dbReference type="PANTHER" id="PTHR11070">
    <property type="entry name" value="UVRD / RECB / PCRA DNA HELICASE FAMILY MEMBER"/>
    <property type="match status" value="1"/>
</dbReference>
<dbReference type="GO" id="GO:0005524">
    <property type="term" value="F:ATP binding"/>
    <property type="evidence" value="ECO:0007669"/>
    <property type="project" value="InterPro"/>
</dbReference>
<name>A0A415PT08_BACSE</name>
<evidence type="ECO:0000313" key="3">
    <source>
        <dbReference type="EMBL" id="RHM16187.1"/>
    </source>
</evidence>
<protein>
    <recommendedName>
        <fullName evidence="1">DNA 3'-5' helicase II</fullName>
    </recommendedName>
</protein>
<evidence type="ECO:0000313" key="4">
    <source>
        <dbReference type="Proteomes" id="UP000284604"/>
    </source>
</evidence>
<dbReference type="GO" id="GO:0000725">
    <property type="term" value="P:recombinational repair"/>
    <property type="evidence" value="ECO:0007669"/>
    <property type="project" value="TreeGrafter"/>
</dbReference>
<organism evidence="3 4">
    <name type="scientific">Bacteroides stercoris</name>
    <dbReference type="NCBI Taxonomy" id="46506"/>
    <lineage>
        <taxon>Bacteria</taxon>
        <taxon>Pseudomonadati</taxon>
        <taxon>Bacteroidota</taxon>
        <taxon>Bacteroidia</taxon>
        <taxon>Bacteroidales</taxon>
        <taxon>Bacteroidaceae</taxon>
        <taxon>Bacteroides</taxon>
    </lineage>
</organism>
<dbReference type="GO" id="GO:0043138">
    <property type="term" value="F:3'-5' DNA helicase activity"/>
    <property type="evidence" value="ECO:0007669"/>
    <property type="project" value="TreeGrafter"/>
</dbReference>
<dbReference type="RefSeq" id="WP_118399659.1">
    <property type="nucleotide sequence ID" value="NZ_QRPN01000019.1"/>
</dbReference>
<dbReference type="InterPro" id="IPR027417">
    <property type="entry name" value="P-loop_NTPase"/>
</dbReference>
<dbReference type="InterPro" id="IPR000212">
    <property type="entry name" value="DNA_helicase_UvrD/REP"/>
</dbReference>
<dbReference type="Proteomes" id="UP000284604">
    <property type="component" value="Unassembled WGS sequence"/>
</dbReference>
<dbReference type="PANTHER" id="PTHR11070:SF2">
    <property type="entry name" value="ATP-DEPENDENT DNA HELICASE SRS2"/>
    <property type="match status" value="1"/>
</dbReference>
<dbReference type="SUPFAM" id="SSF52540">
    <property type="entry name" value="P-loop containing nucleoside triphosphate hydrolases"/>
    <property type="match status" value="1"/>
</dbReference>
<dbReference type="Gene3D" id="3.40.50.300">
    <property type="entry name" value="P-loop containing nucleotide triphosphate hydrolases"/>
    <property type="match status" value="1"/>
</dbReference>
<dbReference type="GO" id="GO:0003677">
    <property type="term" value="F:DNA binding"/>
    <property type="evidence" value="ECO:0007669"/>
    <property type="project" value="InterPro"/>
</dbReference>
<reference evidence="3 4" key="1">
    <citation type="submission" date="2018-08" db="EMBL/GenBank/DDBJ databases">
        <title>A genome reference for cultivated species of the human gut microbiota.</title>
        <authorList>
            <person name="Zou Y."/>
            <person name="Xue W."/>
            <person name="Luo G."/>
        </authorList>
    </citation>
    <scope>NUCLEOTIDE SEQUENCE [LARGE SCALE GENOMIC DNA]</scope>
    <source>
        <strain evidence="3 4">AF35-20</strain>
    </source>
</reference>
<sequence length="662" mass="77894">MEYFYSHIAENDLNRDFIVALRNYAEEVKEQIYLLQHPLTDSKYSYEVHDVGIVLMRKHKIAFVSFKKDNRDQFEDYKTDVLEDINSLSDTYGYRNLVGRVRKWENEITISCFLDKIDDYVKWIKQLELHDENQYRRLELIITLFIGSINDVSNLSLEKSTSIIERVKQKIQVFDGEQTRFIYGDYTGTGKQIIVQGLSGTGKTELLLHKLREIYLTDPQLPIGFTCHNKILADSLRKRIPDFFNFMKVKKQIEWDKLLCVNAWGQSSSITSGIYRYICNYYDIPFWNFRQCGSFNNACKKAIEELKSIKIKNNFAFSYIFIDESQDFDDSFFTLCEMVTEHKVFIAGDIFQSIFEENAKTKRTPTLLLSNCYRTDPKTLMIAHALGLGLYEKKKLWWLKEEEWKQCGYIVEKKEDVFSLTRYPLHRFDDDNDEFRSFEMLRTDDFCNGIKKILIKIKEEFPDVSPEDIGIIYIDDESYIYDLSSNIVNIINMQFEWKTNVAYETKHTAKDSVFISNRNNVKGLEFPIVICITKKIHSTISYRNTLYTMLTRSFIRSYLLIEKGEENGLTAEILQGIRMTLRNKKIEVTAPTQEETQDMLKWFEGAKRVESLAEKLKKVFKELNINDMKVQESILAAINIDKIKNLDYEKLKTMVSLMSSMI</sequence>
<dbReference type="InterPro" id="IPR027785">
    <property type="entry name" value="UvrD-like_helicase_C"/>
</dbReference>
<accession>A0A415PT08</accession>
<proteinExistence type="predicted"/>
<evidence type="ECO:0000256" key="1">
    <source>
        <dbReference type="ARBA" id="ARBA00034923"/>
    </source>
</evidence>